<dbReference type="SUPFAM" id="SSF54909">
    <property type="entry name" value="Dimeric alpha+beta barrel"/>
    <property type="match status" value="1"/>
</dbReference>
<name>A0A939PTD3_9ACTN</name>
<comment type="caution">
    <text evidence="2">The sequence shown here is derived from an EMBL/GenBank/DDBJ whole genome shotgun (WGS) entry which is preliminary data.</text>
</comment>
<feature type="domain" description="ABM" evidence="1">
    <location>
        <begin position="3"/>
        <end position="93"/>
    </location>
</feature>
<dbReference type="PANTHER" id="PTHR33336">
    <property type="entry name" value="QUINOL MONOOXYGENASE YGIN-RELATED"/>
    <property type="match status" value="1"/>
</dbReference>
<reference evidence="2" key="1">
    <citation type="submission" date="2021-03" db="EMBL/GenBank/DDBJ databases">
        <authorList>
            <person name="Kanchanasin P."/>
            <person name="Saeng-In P."/>
            <person name="Phongsopitanun W."/>
            <person name="Yuki M."/>
            <person name="Kudo T."/>
            <person name="Ohkuma M."/>
            <person name="Tanasupawat S."/>
        </authorList>
    </citation>
    <scope>NUCLEOTIDE SEQUENCE</scope>
    <source>
        <strain evidence="2">GKU 128</strain>
    </source>
</reference>
<sequence length="96" mass="11069">MSLFVIAEFLAAPGQHDRLRTALEALIEPTLDEPGCLAYRPYVDPNDPARMVIVERWEDRRAFDEHFATPHLRHAQRVLDRILARPLTLRTLIDAP</sequence>
<dbReference type="GO" id="GO:0004497">
    <property type="term" value="F:monooxygenase activity"/>
    <property type="evidence" value="ECO:0007669"/>
    <property type="project" value="UniProtKB-KW"/>
</dbReference>
<accession>A0A939PTD3</accession>
<dbReference type="PANTHER" id="PTHR33336:SF3">
    <property type="entry name" value="ABM DOMAIN-CONTAINING PROTEIN"/>
    <property type="match status" value="1"/>
</dbReference>
<dbReference type="Pfam" id="PF03992">
    <property type="entry name" value="ABM"/>
    <property type="match status" value="1"/>
</dbReference>
<proteinExistence type="predicted"/>
<evidence type="ECO:0000313" key="2">
    <source>
        <dbReference type="EMBL" id="MBO2454426.1"/>
    </source>
</evidence>
<gene>
    <name evidence="2" type="ORF">J4573_45575</name>
</gene>
<dbReference type="Gene3D" id="3.30.70.100">
    <property type="match status" value="1"/>
</dbReference>
<keyword evidence="2" id="KW-0503">Monooxygenase</keyword>
<dbReference type="InterPro" id="IPR011008">
    <property type="entry name" value="Dimeric_a/b-barrel"/>
</dbReference>
<dbReference type="EMBL" id="JAGEOJ010000026">
    <property type="protein sequence ID" value="MBO2454426.1"/>
    <property type="molecule type" value="Genomic_DNA"/>
</dbReference>
<organism evidence="2 3">
    <name type="scientific">Actinomadura barringtoniae</name>
    <dbReference type="NCBI Taxonomy" id="1427535"/>
    <lineage>
        <taxon>Bacteria</taxon>
        <taxon>Bacillati</taxon>
        <taxon>Actinomycetota</taxon>
        <taxon>Actinomycetes</taxon>
        <taxon>Streptosporangiales</taxon>
        <taxon>Thermomonosporaceae</taxon>
        <taxon>Actinomadura</taxon>
    </lineage>
</organism>
<dbReference type="RefSeq" id="WP_208262634.1">
    <property type="nucleotide sequence ID" value="NZ_JAGEOJ010000026.1"/>
</dbReference>
<keyword evidence="3" id="KW-1185">Reference proteome</keyword>
<dbReference type="PROSITE" id="PS51725">
    <property type="entry name" value="ABM"/>
    <property type="match status" value="1"/>
</dbReference>
<keyword evidence="2" id="KW-0560">Oxidoreductase</keyword>
<evidence type="ECO:0000313" key="3">
    <source>
        <dbReference type="Proteomes" id="UP000669179"/>
    </source>
</evidence>
<dbReference type="InterPro" id="IPR050744">
    <property type="entry name" value="AI-2_Isomerase_LsrG"/>
</dbReference>
<dbReference type="Proteomes" id="UP000669179">
    <property type="component" value="Unassembled WGS sequence"/>
</dbReference>
<dbReference type="InterPro" id="IPR007138">
    <property type="entry name" value="ABM_dom"/>
</dbReference>
<protein>
    <submittedName>
        <fullName evidence="2">Antibiotic biosynthesis monooxygenase</fullName>
    </submittedName>
</protein>
<evidence type="ECO:0000259" key="1">
    <source>
        <dbReference type="PROSITE" id="PS51725"/>
    </source>
</evidence>
<dbReference type="AlphaFoldDB" id="A0A939PTD3"/>